<dbReference type="PROSITE" id="PS51318">
    <property type="entry name" value="TAT"/>
    <property type="match status" value="1"/>
</dbReference>
<accession>A0A370DQW3</accession>
<dbReference type="GO" id="GO:0006508">
    <property type="term" value="P:proteolysis"/>
    <property type="evidence" value="ECO:0007669"/>
    <property type="project" value="UniProtKB-KW"/>
</dbReference>
<dbReference type="PANTHER" id="PTHR37425">
    <property type="match status" value="1"/>
</dbReference>
<reference evidence="12 13" key="1">
    <citation type="journal article" date="2018" name="ISME J.">
        <title>Endosymbiont genomes yield clues of tubeworm success.</title>
        <authorList>
            <person name="Li Y."/>
            <person name="Liles M.R."/>
            <person name="Halanych K.M."/>
        </authorList>
    </citation>
    <scope>NUCLEOTIDE SEQUENCE [LARGE SCALE GENOMIC DNA]</scope>
    <source>
        <strain evidence="12">A1462</strain>
    </source>
</reference>
<evidence type="ECO:0000256" key="7">
    <source>
        <dbReference type="ARBA" id="ARBA00022833"/>
    </source>
</evidence>
<dbReference type="Pfam" id="PF05951">
    <property type="entry name" value="Peptidase_M15_2"/>
    <property type="match status" value="1"/>
</dbReference>
<dbReference type="InterPro" id="IPR010275">
    <property type="entry name" value="MepK"/>
</dbReference>
<dbReference type="AlphaFoldDB" id="A0A370DQW3"/>
<keyword evidence="13" id="KW-1185">Reference proteome</keyword>
<evidence type="ECO:0000256" key="4">
    <source>
        <dbReference type="ARBA" id="ARBA00022723"/>
    </source>
</evidence>
<dbReference type="SUPFAM" id="SSF55166">
    <property type="entry name" value="Hedgehog/DD-peptidase"/>
    <property type="match status" value="1"/>
</dbReference>
<keyword evidence="5" id="KW-0732">Signal</keyword>
<evidence type="ECO:0000256" key="1">
    <source>
        <dbReference type="ARBA" id="ARBA00001947"/>
    </source>
</evidence>
<dbReference type="EMBL" id="QFXE01000005">
    <property type="protein sequence ID" value="RDH87462.1"/>
    <property type="molecule type" value="Genomic_DNA"/>
</dbReference>
<organism evidence="12 13">
    <name type="scientific">endosymbiont of Escarpia spicata</name>
    <dbReference type="NCBI Taxonomy" id="2200908"/>
    <lineage>
        <taxon>Bacteria</taxon>
        <taxon>Pseudomonadati</taxon>
        <taxon>Pseudomonadota</taxon>
        <taxon>Gammaproteobacteria</taxon>
        <taxon>sulfur-oxidizing symbionts</taxon>
    </lineage>
</organism>
<keyword evidence="8" id="KW-0482">Metalloprotease</keyword>
<evidence type="ECO:0000256" key="8">
    <source>
        <dbReference type="ARBA" id="ARBA00023049"/>
    </source>
</evidence>
<comment type="cofactor">
    <cofactor evidence="1">
        <name>Zn(2+)</name>
        <dbReference type="ChEBI" id="CHEBI:29105"/>
    </cofactor>
</comment>
<dbReference type="Proteomes" id="UP000254771">
    <property type="component" value="Unassembled WGS sequence"/>
</dbReference>
<keyword evidence="7" id="KW-0862">Zinc</keyword>
<dbReference type="GO" id="GO:0071555">
    <property type="term" value="P:cell wall organization"/>
    <property type="evidence" value="ECO:0007669"/>
    <property type="project" value="UniProtKB-KW"/>
</dbReference>
<evidence type="ECO:0000256" key="10">
    <source>
        <dbReference type="ARBA" id="ARBA00093448"/>
    </source>
</evidence>
<comment type="caution">
    <text evidence="12">The sequence shown here is derived from an EMBL/GenBank/DDBJ whole genome shotgun (WGS) entry which is preliminary data.</text>
</comment>
<keyword evidence="6" id="KW-0378">Hydrolase</keyword>
<gene>
    <name evidence="12" type="ORF">DIZ78_02500</name>
</gene>
<name>A0A370DQW3_9GAMM</name>
<protein>
    <recommendedName>
        <fullName evidence="11">Murein endopeptidase K</fullName>
    </recommendedName>
</protein>
<sequence>MKLRNKISVESQDTISRRRFLSGCAVMASGLIAPSWVAAAARSEARSLAFRHLHTGERLTATYWANGEYLDDGLQEISHLLRDHRTGDAQSIDRDLLDLLHTLKTGLGSNRSFRIISGYRSPHTNAMLRGKSGKSGVAKRSLHMQGKAIDVRLPGTELRNLRKAALALKGGGVGYYPKSDFVHLDTGRVRFW</sequence>
<evidence type="ECO:0000256" key="6">
    <source>
        <dbReference type="ARBA" id="ARBA00022801"/>
    </source>
</evidence>
<dbReference type="InterPro" id="IPR006311">
    <property type="entry name" value="TAT_signal"/>
</dbReference>
<dbReference type="GO" id="GO:0046872">
    <property type="term" value="F:metal ion binding"/>
    <property type="evidence" value="ECO:0007669"/>
    <property type="project" value="UniProtKB-KW"/>
</dbReference>
<dbReference type="CDD" id="cd14844">
    <property type="entry name" value="Zn-DD-carboxypeptidase_like"/>
    <property type="match status" value="1"/>
</dbReference>
<dbReference type="PANTHER" id="PTHR37425:SF1">
    <property type="entry name" value="OUTER MEMBRANE PROTEIN"/>
    <property type="match status" value="1"/>
</dbReference>
<dbReference type="GO" id="GO:0008237">
    <property type="term" value="F:metallopeptidase activity"/>
    <property type="evidence" value="ECO:0007669"/>
    <property type="project" value="UniProtKB-KW"/>
</dbReference>
<evidence type="ECO:0000313" key="12">
    <source>
        <dbReference type="EMBL" id="RDH87462.1"/>
    </source>
</evidence>
<evidence type="ECO:0000256" key="11">
    <source>
        <dbReference type="ARBA" id="ARBA00093666"/>
    </source>
</evidence>
<keyword evidence="3" id="KW-0645">Protease</keyword>
<dbReference type="InterPro" id="IPR009045">
    <property type="entry name" value="Zn_M74/Hedgehog-like"/>
</dbReference>
<evidence type="ECO:0000256" key="9">
    <source>
        <dbReference type="ARBA" id="ARBA00023316"/>
    </source>
</evidence>
<comment type="similarity">
    <text evidence="10">Belongs to the peptidase M15 family.</text>
</comment>
<evidence type="ECO:0000256" key="2">
    <source>
        <dbReference type="ARBA" id="ARBA00004776"/>
    </source>
</evidence>
<keyword evidence="4" id="KW-0479">Metal-binding</keyword>
<evidence type="ECO:0000256" key="5">
    <source>
        <dbReference type="ARBA" id="ARBA00022729"/>
    </source>
</evidence>
<proteinExistence type="inferred from homology"/>
<dbReference type="Gene3D" id="3.30.1380.10">
    <property type="match status" value="1"/>
</dbReference>
<keyword evidence="9" id="KW-0961">Cell wall biogenesis/degradation</keyword>
<evidence type="ECO:0000256" key="3">
    <source>
        <dbReference type="ARBA" id="ARBA00022670"/>
    </source>
</evidence>
<comment type="pathway">
    <text evidence="2">Cell wall biogenesis; cell wall polysaccharide biosynthesis.</text>
</comment>
<evidence type="ECO:0000313" key="13">
    <source>
        <dbReference type="Proteomes" id="UP000254771"/>
    </source>
</evidence>